<dbReference type="InterPro" id="IPR013130">
    <property type="entry name" value="Fe3_Rdtase_TM_dom"/>
</dbReference>
<evidence type="ECO:0000256" key="6">
    <source>
        <dbReference type="ARBA" id="ARBA00023136"/>
    </source>
</evidence>
<keyword evidence="5" id="KW-0408">Iron</keyword>
<evidence type="ECO:0000313" key="9">
    <source>
        <dbReference type="EMBL" id="VAV92296.1"/>
    </source>
</evidence>
<dbReference type="Pfam" id="PF01794">
    <property type="entry name" value="Ferric_reduct"/>
    <property type="match status" value="1"/>
</dbReference>
<evidence type="ECO:0000256" key="4">
    <source>
        <dbReference type="ARBA" id="ARBA00022989"/>
    </source>
</evidence>
<feature type="transmembrane region" description="Helical" evidence="7">
    <location>
        <begin position="177"/>
        <end position="193"/>
    </location>
</feature>
<feature type="transmembrane region" description="Helical" evidence="7">
    <location>
        <begin position="12"/>
        <end position="31"/>
    </location>
</feature>
<dbReference type="GO" id="GO:0005886">
    <property type="term" value="C:plasma membrane"/>
    <property type="evidence" value="ECO:0007669"/>
    <property type="project" value="TreeGrafter"/>
</dbReference>
<evidence type="ECO:0000256" key="7">
    <source>
        <dbReference type="SAM" id="Phobius"/>
    </source>
</evidence>
<reference evidence="9" key="1">
    <citation type="submission" date="2018-06" db="EMBL/GenBank/DDBJ databases">
        <authorList>
            <person name="Zhirakovskaya E."/>
        </authorList>
    </citation>
    <scope>NUCLEOTIDE SEQUENCE</scope>
</reference>
<keyword evidence="6 7" id="KW-0472">Membrane</keyword>
<dbReference type="GO" id="GO:0010181">
    <property type="term" value="F:FMN binding"/>
    <property type="evidence" value="ECO:0007669"/>
    <property type="project" value="TreeGrafter"/>
</dbReference>
<evidence type="ECO:0000259" key="8">
    <source>
        <dbReference type="Pfam" id="PF01794"/>
    </source>
</evidence>
<dbReference type="EMBL" id="UOEJ01000032">
    <property type="protein sequence ID" value="VAV92296.1"/>
    <property type="molecule type" value="Genomic_DNA"/>
</dbReference>
<protein>
    <submittedName>
        <fullName evidence="9">Protein-methionine-sulfoxide reductase heme-binding subunit MsrQ</fullName>
    </submittedName>
</protein>
<proteinExistence type="inferred from homology"/>
<feature type="transmembrane region" description="Helical" evidence="7">
    <location>
        <begin position="115"/>
        <end position="133"/>
    </location>
</feature>
<gene>
    <name evidence="9" type="ORF">MNBD_ALPHA01-214</name>
</gene>
<dbReference type="AlphaFoldDB" id="A0A3B0RUX3"/>
<evidence type="ECO:0000256" key="5">
    <source>
        <dbReference type="ARBA" id="ARBA00023004"/>
    </source>
</evidence>
<keyword evidence="2" id="KW-0813">Transport</keyword>
<dbReference type="PANTHER" id="PTHR36964:SF1">
    <property type="entry name" value="PROTEIN-METHIONINE-SULFOXIDE REDUCTASE HEME-BINDING SUBUNIT MSRQ"/>
    <property type="match status" value="1"/>
</dbReference>
<keyword evidence="4 7" id="KW-1133">Transmembrane helix</keyword>
<name>A0A3B0RUX3_9ZZZZ</name>
<accession>A0A3B0RUX3</accession>
<keyword evidence="3 7" id="KW-0812">Transmembrane</keyword>
<evidence type="ECO:0000256" key="1">
    <source>
        <dbReference type="ARBA" id="ARBA00004141"/>
    </source>
</evidence>
<dbReference type="GO" id="GO:0016679">
    <property type="term" value="F:oxidoreductase activity, acting on diphenols and related substances as donors"/>
    <property type="evidence" value="ECO:0007669"/>
    <property type="project" value="TreeGrafter"/>
</dbReference>
<dbReference type="GO" id="GO:0020037">
    <property type="term" value="F:heme binding"/>
    <property type="evidence" value="ECO:0007669"/>
    <property type="project" value="TreeGrafter"/>
</dbReference>
<dbReference type="HAMAP" id="MF_01207">
    <property type="entry name" value="MsrQ"/>
    <property type="match status" value="1"/>
</dbReference>
<sequence>MRLFYVKATVHMVAVLPALWLFWQGWLLYDFQDHDLTANPVQYIHHFTGNWAIRFILLGLAITPLRRIFRQNKLIKFRRMIGLYAAFYVALHLMNFMVLDYFFDWPVILKEIIKRPAITLGMTGAILLLPLVVTSTRGWIRRLGRNWSRLHRLIYLIAVLAVIHNIMMVKADLVEPLTHAVILTALLGARLYGKYIS</sequence>
<feature type="transmembrane region" description="Helical" evidence="7">
    <location>
        <begin position="153"/>
        <end position="171"/>
    </location>
</feature>
<evidence type="ECO:0000256" key="2">
    <source>
        <dbReference type="ARBA" id="ARBA00022448"/>
    </source>
</evidence>
<comment type="subcellular location">
    <subcellularLocation>
        <location evidence="1">Membrane</location>
        <topology evidence="1">Multi-pass membrane protein</topology>
    </subcellularLocation>
</comment>
<organism evidence="9">
    <name type="scientific">hydrothermal vent metagenome</name>
    <dbReference type="NCBI Taxonomy" id="652676"/>
    <lineage>
        <taxon>unclassified sequences</taxon>
        <taxon>metagenomes</taxon>
        <taxon>ecological metagenomes</taxon>
    </lineage>
</organism>
<dbReference type="InterPro" id="IPR022837">
    <property type="entry name" value="MsrQ-like"/>
</dbReference>
<feature type="transmembrane region" description="Helical" evidence="7">
    <location>
        <begin position="81"/>
        <end position="103"/>
    </location>
</feature>
<evidence type="ECO:0000256" key="3">
    <source>
        <dbReference type="ARBA" id="ARBA00022692"/>
    </source>
</evidence>
<feature type="transmembrane region" description="Helical" evidence="7">
    <location>
        <begin position="51"/>
        <end position="69"/>
    </location>
</feature>
<feature type="domain" description="Ferric oxidoreductase" evidence="8">
    <location>
        <begin position="49"/>
        <end position="162"/>
    </location>
</feature>
<dbReference type="PANTHER" id="PTHR36964">
    <property type="entry name" value="PROTEIN-METHIONINE-SULFOXIDE REDUCTASE HEME-BINDING SUBUNIT MSRQ"/>
    <property type="match status" value="1"/>
</dbReference>